<dbReference type="Proteomes" id="UP000253729">
    <property type="component" value="Unassembled WGS sequence"/>
</dbReference>
<proteinExistence type="predicted"/>
<sequence>MVIIFPLGVGFLFLFLFYSIFHKKILFSSACFNLFYSFTTGAFGYSMSSCKDLSVTFKMITASPCVLVRIERPTATGDA</sequence>
<gene>
    <name evidence="1" type="ORF">BDQ94DRAFT_134541</name>
</gene>
<name>A0A3F3QHH3_9EURO</name>
<reference evidence="1 2" key="1">
    <citation type="submission" date="2018-07" db="EMBL/GenBank/DDBJ databases">
        <title>The genomes of Aspergillus section Nigri reveals drivers in fungal speciation.</title>
        <authorList>
            <consortium name="DOE Joint Genome Institute"/>
            <person name="Vesth T.C."/>
            <person name="Nybo J."/>
            <person name="Theobald S."/>
            <person name="Brandl J."/>
            <person name="Frisvad J.C."/>
            <person name="Nielsen K.F."/>
            <person name="Lyhne E.K."/>
            <person name="Kogle M.E."/>
            <person name="Kuo A."/>
            <person name="Riley R."/>
            <person name="Clum A."/>
            <person name="Nolan M."/>
            <person name="Lipzen A."/>
            <person name="Salamov A."/>
            <person name="Henrissat B."/>
            <person name="Wiebenga A."/>
            <person name="De vries R.P."/>
            <person name="Grigoriev I.V."/>
            <person name="Mortensen U.H."/>
            <person name="Andersen M.R."/>
            <person name="Baker S.E."/>
        </authorList>
    </citation>
    <scope>NUCLEOTIDE SEQUENCE [LARGE SCALE GENOMIC DNA]</scope>
    <source>
        <strain evidence="1 2">CBS 139.54b</strain>
    </source>
</reference>
<dbReference type="GeneID" id="38132847"/>
<protein>
    <submittedName>
        <fullName evidence="1">Uncharacterized protein</fullName>
    </submittedName>
</protein>
<accession>A0A3F3QHH3</accession>
<dbReference type="AlphaFoldDB" id="A0A3F3QHH3"/>
<evidence type="ECO:0000313" key="1">
    <source>
        <dbReference type="EMBL" id="RDH38754.1"/>
    </source>
</evidence>
<organism evidence="1 2">
    <name type="scientific">Aspergillus welwitschiae</name>
    <dbReference type="NCBI Taxonomy" id="1341132"/>
    <lineage>
        <taxon>Eukaryota</taxon>
        <taxon>Fungi</taxon>
        <taxon>Dikarya</taxon>
        <taxon>Ascomycota</taxon>
        <taxon>Pezizomycotina</taxon>
        <taxon>Eurotiomycetes</taxon>
        <taxon>Eurotiomycetidae</taxon>
        <taxon>Eurotiales</taxon>
        <taxon>Aspergillaceae</taxon>
        <taxon>Aspergillus</taxon>
        <taxon>Aspergillus subgen. Circumdati</taxon>
    </lineage>
</organism>
<keyword evidence="2" id="KW-1185">Reference proteome</keyword>
<dbReference type="RefSeq" id="XP_026631776.1">
    <property type="nucleotide sequence ID" value="XM_026764491.1"/>
</dbReference>
<evidence type="ECO:0000313" key="2">
    <source>
        <dbReference type="Proteomes" id="UP000253729"/>
    </source>
</evidence>
<dbReference type="EMBL" id="KZ852033">
    <property type="protein sequence ID" value="RDH38754.1"/>
    <property type="molecule type" value="Genomic_DNA"/>
</dbReference>